<accession>A0ABY2H4Z3</accession>
<reference evidence="1 2" key="1">
    <citation type="submission" date="2018-01" db="EMBL/GenBank/DDBJ databases">
        <title>Genome characterization of the sugarcane-associated fungus Trichoderma ghanense CCMA-1212 and their application in lignocelulose bioconversion.</title>
        <authorList>
            <person name="Steindorff A.S."/>
            <person name="Mendes T.D."/>
            <person name="Vilela E.S.D."/>
            <person name="Rodrigues D.S."/>
            <person name="Formighieri E.F."/>
            <person name="Melo I.S."/>
            <person name="Favaro L.C.L."/>
        </authorList>
    </citation>
    <scope>NUCLEOTIDE SEQUENCE [LARGE SCALE GENOMIC DNA]</scope>
    <source>
        <strain evidence="1 2">CCMA-1212</strain>
    </source>
</reference>
<organism evidence="1 2">
    <name type="scientific">Trichoderma ghanense</name>
    <dbReference type="NCBI Taxonomy" id="65468"/>
    <lineage>
        <taxon>Eukaryota</taxon>
        <taxon>Fungi</taxon>
        <taxon>Dikarya</taxon>
        <taxon>Ascomycota</taxon>
        <taxon>Pezizomycotina</taxon>
        <taxon>Sordariomycetes</taxon>
        <taxon>Hypocreomycetidae</taxon>
        <taxon>Hypocreales</taxon>
        <taxon>Hypocreaceae</taxon>
        <taxon>Trichoderma</taxon>
    </lineage>
</organism>
<comment type="caution">
    <text evidence="1">The sequence shown here is derived from an EMBL/GenBank/DDBJ whole genome shotgun (WGS) entry which is preliminary data.</text>
</comment>
<keyword evidence="2" id="KW-1185">Reference proteome</keyword>
<dbReference type="RefSeq" id="XP_073559555.1">
    <property type="nucleotide sequence ID" value="XM_073701934.1"/>
</dbReference>
<proteinExistence type="predicted"/>
<sequence>MVGLACQPQFQPSGFRSIVAELNARIGLLCNTGKDHGGRSVSISSTHLRRHWANVPGDAAGPVA</sequence>
<evidence type="ECO:0000313" key="2">
    <source>
        <dbReference type="Proteomes" id="UP001642720"/>
    </source>
</evidence>
<dbReference type="Proteomes" id="UP001642720">
    <property type="component" value="Unassembled WGS sequence"/>
</dbReference>
<gene>
    <name evidence="1" type="ORF">CCMA1212_004637</name>
</gene>
<evidence type="ECO:0000313" key="1">
    <source>
        <dbReference type="EMBL" id="TFB03354.1"/>
    </source>
</evidence>
<protein>
    <submittedName>
        <fullName evidence="1">Uncharacterized protein</fullName>
    </submittedName>
</protein>
<dbReference type="GeneID" id="300576384"/>
<dbReference type="EMBL" id="PPTA01000005">
    <property type="protein sequence ID" value="TFB03354.1"/>
    <property type="molecule type" value="Genomic_DNA"/>
</dbReference>
<name>A0ABY2H4Z3_9HYPO</name>